<dbReference type="EMBL" id="DRUY01000213">
    <property type="protein sequence ID" value="HHI66164.1"/>
    <property type="molecule type" value="Genomic_DNA"/>
</dbReference>
<dbReference type="InterPro" id="IPR030921">
    <property type="entry name" value="LPS_export_LptB"/>
</dbReference>
<dbReference type="GO" id="GO:0005524">
    <property type="term" value="F:ATP binding"/>
    <property type="evidence" value="ECO:0007669"/>
    <property type="project" value="UniProtKB-KW"/>
</dbReference>
<dbReference type="Gene3D" id="3.40.50.300">
    <property type="entry name" value="P-loop containing nucleotide triphosphate hydrolases"/>
    <property type="match status" value="1"/>
</dbReference>
<dbReference type="GO" id="GO:0016887">
    <property type="term" value="F:ATP hydrolysis activity"/>
    <property type="evidence" value="ECO:0007669"/>
    <property type="project" value="InterPro"/>
</dbReference>
<evidence type="ECO:0000259" key="4">
    <source>
        <dbReference type="PROSITE" id="PS50893"/>
    </source>
</evidence>
<dbReference type="GO" id="GO:0055085">
    <property type="term" value="P:transmembrane transport"/>
    <property type="evidence" value="ECO:0007669"/>
    <property type="project" value="InterPro"/>
</dbReference>
<feature type="domain" description="ABC transporter" evidence="4">
    <location>
        <begin position="2"/>
        <end position="232"/>
    </location>
</feature>
<dbReference type="SMART" id="SM00382">
    <property type="entry name" value="AAA"/>
    <property type="match status" value="1"/>
</dbReference>
<keyword evidence="2" id="KW-0547">Nucleotide-binding</keyword>
<reference evidence="5" key="1">
    <citation type="journal article" date="2020" name="mSystems">
        <title>Genome- and Community-Level Interaction Insights into Carbon Utilization and Element Cycling Functions of Hydrothermarchaeota in Hydrothermal Sediment.</title>
        <authorList>
            <person name="Zhou Z."/>
            <person name="Liu Y."/>
            <person name="Xu W."/>
            <person name="Pan J."/>
            <person name="Luo Z.H."/>
            <person name="Li M."/>
        </authorList>
    </citation>
    <scope>NUCLEOTIDE SEQUENCE [LARGE SCALE GENOMIC DNA]</scope>
    <source>
        <strain evidence="5">SpSt-1019</strain>
    </source>
</reference>
<dbReference type="InterPro" id="IPR017871">
    <property type="entry name" value="ABC_transporter-like_CS"/>
</dbReference>
<dbReference type="AlphaFoldDB" id="A0A7C5KC59"/>
<sequence length="236" mass="26362">MIRAENLVKRYNKLLAVNDISIKVEKGEIVGLLGPNGAGKTTTFYMIVGLTKPTSGSIYKDNINITRFPIHKRASFGIAYLPQEPSVFRKLTVYENLLLILSVSGKKMDKGKIRNILDNFEISNIARKRCELLSGGEARKVEIARSLILDPDFLLLDEPFSGIDPKSVSEMKNMISNLKNMGVGILMTDHNVRDALKIIDRAYIISNGSMLFSGSPREITDHIEVKKEFLGNDFSL</sequence>
<keyword evidence="1" id="KW-0813">Transport</keyword>
<comment type="caution">
    <text evidence="5">The sequence shown here is derived from an EMBL/GenBank/DDBJ whole genome shotgun (WGS) entry which is preliminary data.</text>
</comment>
<proteinExistence type="predicted"/>
<gene>
    <name evidence="5" type="primary">lptB</name>
    <name evidence="5" type="ORF">ENL70_06430</name>
</gene>
<dbReference type="InterPro" id="IPR027417">
    <property type="entry name" value="P-loop_NTPase"/>
</dbReference>
<evidence type="ECO:0000313" key="5">
    <source>
        <dbReference type="EMBL" id="HHI66164.1"/>
    </source>
</evidence>
<evidence type="ECO:0000256" key="2">
    <source>
        <dbReference type="ARBA" id="ARBA00022741"/>
    </source>
</evidence>
<dbReference type="PROSITE" id="PS00211">
    <property type="entry name" value="ABC_TRANSPORTER_1"/>
    <property type="match status" value="1"/>
</dbReference>
<dbReference type="InterPro" id="IPR003439">
    <property type="entry name" value="ABC_transporter-like_ATP-bd"/>
</dbReference>
<evidence type="ECO:0000256" key="3">
    <source>
        <dbReference type="ARBA" id="ARBA00022840"/>
    </source>
</evidence>
<protein>
    <submittedName>
        <fullName evidence="5">LPS export ABC transporter ATP-binding protein</fullName>
    </submittedName>
</protein>
<name>A0A7C5KC59_9BACT</name>
<dbReference type="PROSITE" id="PS50893">
    <property type="entry name" value="ABC_TRANSPORTER_2"/>
    <property type="match status" value="1"/>
</dbReference>
<dbReference type="PANTHER" id="PTHR45772">
    <property type="entry name" value="CONSERVED COMPONENT OF ABC TRANSPORTER FOR NATURAL AMINO ACIDS-RELATED"/>
    <property type="match status" value="1"/>
</dbReference>
<organism evidence="5">
    <name type="scientific">Thermodesulfobium narugense</name>
    <dbReference type="NCBI Taxonomy" id="184064"/>
    <lineage>
        <taxon>Bacteria</taxon>
        <taxon>Pseudomonadati</taxon>
        <taxon>Thermodesulfobiota</taxon>
        <taxon>Thermodesulfobiia</taxon>
        <taxon>Thermodesulfobiales</taxon>
        <taxon>Thermodesulfobiaceae</taxon>
        <taxon>Thermodesulfobium</taxon>
    </lineage>
</organism>
<dbReference type="Pfam" id="PF00005">
    <property type="entry name" value="ABC_tran"/>
    <property type="match status" value="1"/>
</dbReference>
<dbReference type="GO" id="GO:0043190">
    <property type="term" value="C:ATP-binding cassette (ABC) transporter complex"/>
    <property type="evidence" value="ECO:0007669"/>
    <property type="project" value="InterPro"/>
</dbReference>
<dbReference type="InterPro" id="IPR003593">
    <property type="entry name" value="AAA+_ATPase"/>
</dbReference>
<dbReference type="SUPFAM" id="SSF52540">
    <property type="entry name" value="P-loop containing nucleoside triphosphate hydrolases"/>
    <property type="match status" value="1"/>
</dbReference>
<accession>A0A7C5KC59</accession>
<keyword evidence="3 5" id="KW-0067">ATP-binding</keyword>
<dbReference type="PANTHER" id="PTHR45772:SF10">
    <property type="entry name" value="LIPOPOLYSACCHARIDE EXPORT SYSTEM ATP-BINDING PROTEIN LPTB"/>
    <property type="match status" value="1"/>
</dbReference>
<dbReference type="NCBIfam" id="TIGR04406">
    <property type="entry name" value="LPS_export_lptB"/>
    <property type="match status" value="1"/>
</dbReference>
<evidence type="ECO:0000256" key="1">
    <source>
        <dbReference type="ARBA" id="ARBA00022448"/>
    </source>
</evidence>
<dbReference type="InterPro" id="IPR051120">
    <property type="entry name" value="ABC_AA/LPS_Transport"/>
</dbReference>